<evidence type="ECO:0000313" key="1">
    <source>
        <dbReference type="EMBL" id="EXB75143.1"/>
    </source>
</evidence>
<dbReference type="AlphaFoldDB" id="W9RW56"/>
<keyword evidence="2" id="KW-1185">Reference proteome</keyword>
<dbReference type="EMBL" id="KE344673">
    <property type="protein sequence ID" value="EXB75143.1"/>
    <property type="molecule type" value="Genomic_DNA"/>
</dbReference>
<sequence length="98" mass="10735">MPLSSSATANRGPRQPVTTTVVAIQNANLLALMMSGTALPNESRDIIVYKISRQSMKGLAVKWYRLAPASTSDLKLMLKVFIENYTVNIYTSTTIDAL</sequence>
<name>W9RW56_9ROSA</name>
<gene>
    <name evidence="1" type="ORF">L484_025919</name>
</gene>
<proteinExistence type="predicted"/>
<evidence type="ECO:0000313" key="2">
    <source>
        <dbReference type="Proteomes" id="UP000030645"/>
    </source>
</evidence>
<accession>W9RW56</accession>
<protein>
    <submittedName>
        <fullName evidence="1">Uncharacterized protein</fullName>
    </submittedName>
</protein>
<dbReference type="Proteomes" id="UP000030645">
    <property type="component" value="Unassembled WGS sequence"/>
</dbReference>
<organism evidence="1 2">
    <name type="scientific">Morus notabilis</name>
    <dbReference type="NCBI Taxonomy" id="981085"/>
    <lineage>
        <taxon>Eukaryota</taxon>
        <taxon>Viridiplantae</taxon>
        <taxon>Streptophyta</taxon>
        <taxon>Embryophyta</taxon>
        <taxon>Tracheophyta</taxon>
        <taxon>Spermatophyta</taxon>
        <taxon>Magnoliopsida</taxon>
        <taxon>eudicotyledons</taxon>
        <taxon>Gunneridae</taxon>
        <taxon>Pentapetalae</taxon>
        <taxon>rosids</taxon>
        <taxon>fabids</taxon>
        <taxon>Rosales</taxon>
        <taxon>Moraceae</taxon>
        <taxon>Moreae</taxon>
        <taxon>Morus</taxon>
    </lineage>
</organism>
<reference evidence="2" key="1">
    <citation type="submission" date="2013-01" db="EMBL/GenBank/DDBJ databases">
        <title>Draft Genome Sequence of a Mulberry Tree, Morus notabilis C.K. Schneid.</title>
        <authorList>
            <person name="He N."/>
            <person name="Zhao S."/>
        </authorList>
    </citation>
    <scope>NUCLEOTIDE SEQUENCE</scope>
</reference>